<evidence type="ECO:0000313" key="3">
    <source>
        <dbReference type="Proteomes" id="UP000235584"/>
    </source>
</evidence>
<protein>
    <recommendedName>
        <fullName evidence="1">Phospholipase D-like domain-containing protein</fullName>
    </recommendedName>
</protein>
<dbReference type="Gene3D" id="3.30.870.10">
    <property type="entry name" value="Endonuclease Chain A"/>
    <property type="match status" value="1"/>
</dbReference>
<keyword evidence="3" id="KW-1185">Reference proteome</keyword>
<evidence type="ECO:0000313" key="2">
    <source>
        <dbReference type="EMBL" id="AUN97327.1"/>
    </source>
</evidence>
<proteinExistence type="predicted"/>
<feature type="domain" description="Phospholipase D-like" evidence="1">
    <location>
        <begin position="25"/>
        <end position="128"/>
    </location>
</feature>
<dbReference type="Proteomes" id="UP000235584">
    <property type="component" value="Chromosome"/>
</dbReference>
<reference evidence="2 3" key="1">
    <citation type="submission" date="2018-01" db="EMBL/GenBank/DDBJ databases">
        <title>Complete genome sequence of Bacteriovorax stolpii DSM12778.</title>
        <authorList>
            <person name="Tang B."/>
            <person name="Chang J."/>
        </authorList>
    </citation>
    <scope>NUCLEOTIDE SEQUENCE [LARGE SCALE GENOMIC DNA]</scope>
    <source>
        <strain evidence="2 3">DSM 12778</strain>
    </source>
</reference>
<dbReference type="CDD" id="cd09117">
    <property type="entry name" value="PLDc_Bfil_DEXD_like"/>
    <property type="match status" value="1"/>
</dbReference>
<dbReference type="RefSeq" id="WP_102242622.1">
    <property type="nucleotide sequence ID" value="NZ_CP025704.1"/>
</dbReference>
<accession>A0A2K9NP95</accession>
<name>A0A2K9NP95_BACTC</name>
<dbReference type="InterPro" id="IPR025202">
    <property type="entry name" value="PLD-like_dom"/>
</dbReference>
<sequence>MKIFANEINNNYFRNLVNMVPKASKLEVAVAYITEETLFAEALKYNIPVSIWTLMNDETSIRTLEILKKYSQYPKFKISVFRDHFHAKAIWFHGVGCYFGSANLSDSALNKNIELGVFVNQLDAAQETNLQDLKAFFYSLKDYSAIVDFKTISNLHSKIKKLNWSASLGEIRKEKKEDLNELIKYLDEIFKNVKEPSRNQTKDSLSKHHFITEWKSTIQLLNETASDYKQFGKKPIWIPIKTHINIEIDRMLSWYYDNHIKDRKQGNVYSIIQELHDDNVGKGKENMELVFKLWSDLKEEPEFGLADFFERESFIIADHLSPSRILNLNDEELATVVYHCHALSGYIDKFNSYEDLGIERKKGTRVSLKDKSLAYVKSTLSGTNDEGLSIKDVLNYFIWGDGLLEQRLWDCLGGDTKYTFSGIGRSSLGELIGRARPSEFPVRNERISRTLYALGFDVDYQ</sequence>
<dbReference type="Pfam" id="PF13091">
    <property type="entry name" value="PLDc_2"/>
    <property type="match status" value="1"/>
</dbReference>
<dbReference type="AlphaFoldDB" id="A0A2K9NP95"/>
<evidence type="ECO:0000259" key="1">
    <source>
        <dbReference type="Pfam" id="PF13091"/>
    </source>
</evidence>
<dbReference type="KEGG" id="bsto:C0V70_04215"/>
<organism evidence="2 3">
    <name type="scientific">Bacteriovorax stolpii</name>
    <name type="common">Bdellovibrio stolpii</name>
    <dbReference type="NCBI Taxonomy" id="960"/>
    <lineage>
        <taxon>Bacteria</taxon>
        <taxon>Pseudomonadati</taxon>
        <taxon>Bdellovibrionota</taxon>
        <taxon>Bacteriovoracia</taxon>
        <taxon>Bacteriovoracales</taxon>
        <taxon>Bacteriovoracaceae</taxon>
        <taxon>Bacteriovorax</taxon>
    </lineage>
</organism>
<dbReference type="SUPFAM" id="SSF56024">
    <property type="entry name" value="Phospholipase D/nuclease"/>
    <property type="match status" value="1"/>
</dbReference>
<dbReference type="EMBL" id="CP025704">
    <property type="protein sequence ID" value="AUN97327.1"/>
    <property type="molecule type" value="Genomic_DNA"/>
</dbReference>
<gene>
    <name evidence="2" type="ORF">C0V70_04215</name>
</gene>